<comment type="cofactor">
    <cofactor evidence="1 6">
        <name>FAD</name>
        <dbReference type="ChEBI" id="CHEBI:57692"/>
    </cofactor>
</comment>
<accession>A0AAW0D6U5</accession>
<dbReference type="InterPro" id="IPR009075">
    <property type="entry name" value="AcylCo_DH/oxidase_C"/>
</dbReference>
<protein>
    <submittedName>
        <fullName evidence="10">Acyl-CoA dehydrogenase/oxidase</fullName>
    </submittedName>
</protein>
<evidence type="ECO:0000256" key="3">
    <source>
        <dbReference type="ARBA" id="ARBA00022630"/>
    </source>
</evidence>
<keyword evidence="5 6" id="KW-0560">Oxidoreductase</keyword>
<dbReference type="EMBL" id="JAWWNJ010000009">
    <property type="protein sequence ID" value="KAK7048510.1"/>
    <property type="molecule type" value="Genomic_DNA"/>
</dbReference>
<evidence type="ECO:0000259" key="8">
    <source>
        <dbReference type="Pfam" id="PF02770"/>
    </source>
</evidence>
<dbReference type="FunFam" id="1.20.140.10:FF:000012">
    <property type="entry name" value="Acyl-CoA dehydrogenase fadE12"/>
    <property type="match status" value="1"/>
</dbReference>
<dbReference type="InterPro" id="IPR013786">
    <property type="entry name" value="AcylCoA_DH/ox_N"/>
</dbReference>
<comment type="similarity">
    <text evidence="2 6">Belongs to the acyl-CoA dehydrogenase family.</text>
</comment>
<dbReference type="InterPro" id="IPR050741">
    <property type="entry name" value="Acyl-CoA_dehydrogenase"/>
</dbReference>
<keyword evidence="3 6" id="KW-0285">Flavoprotein</keyword>
<evidence type="ECO:0000313" key="11">
    <source>
        <dbReference type="Proteomes" id="UP001362999"/>
    </source>
</evidence>
<dbReference type="InterPro" id="IPR036250">
    <property type="entry name" value="AcylCo_DH-like_C"/>
</dbReference>
<evidence type="ECO:0000256" key="6">
    <source>
        <dbReference type="RuleBase" id="RU362125"/>
    </source>
</evidence>
<dbReference type="InterPro" id="IPR006091">
    <property type="entry name" value="Acyl-CoA_Oxase/DH_mid-dom"/>
</dbReference>
<feature type="domain" description="Acyl-CoA oxidase/dehydrogenase middle" evidence="8">
    <location>
        <begin position="154"/>
        <end position="254"/>
    </location>
</feature>
<dbReference type="AlphaFoldDB" id="A0AAW0D6U5"/>
<gene>
    <name evidence="10" type="ORF">R3P38DRAFT_2869819</name>
</gene>
<feature type="domain" description="Acyl-CoA dehydrogenase/oxidase N-terminal" evidence="9">
    <location>
        <begin position="53"/>
        <end position="150"/>
    </location>
</feature>
<dbReference type="GO" id="GO:0033539">
    <property type="term" value="P:fatty acid beta-oxidation using acyl-CoA dehydrogenase"/>
    <property type="evidence" value="ECO:0007669"/>
    <property type="project" value="TreeGrafter"/>
</dbReference>
<dbReference type="Gene3D" id="2.40.110.10">
    <property type="entry name" value="Butyryl-CoA Dehydrogenase, subunit A, domain 2"/>
    <property type="match status" value="1"/>
</dbReference>
<dbReference type="Proteomes" id="UP001362999">
    <property type="component" value="Unassembled WGS sequence"/>
</dbReference>
<reference evidence="10 11" key="1">
    <citation type="journal article" date="2024" name="J Genomics">
        <title>Draft genome sequencing and assembly of Favolaschia claudopus CIRM-BRFM 2984 isolated from oak limbs.</title>
        <authorList>
            <person name="Navarro D."/>
            <person name="Drula E."/>
            <person name="Chaduli D."/>
            <person name="Cazenave R."/>
            <person name="Ahrendt S."/>
            <person name="Wang J."/>
            <person name="Lipzen A."/>
            <person name="Daum C."/>
            <person name="Barry K."/>
            <person name="Grigoriev I.V."/>
            <person name="Favel A."/>
            <person name="Rosso M.N."/>
            <person name="Martin F."/>
        </authorList>
    </citation>
    <scope>NUCLEOTIDE SEQUENCE [LARGE SCALE GENOMIC DNA]</scope>
    <source>
        <strain evidence="10 11">CIRM-BRFM 2984</strain>
    </source>
</reference>
<dbReference type="CDD" id="cd00567">
    <property type="entry name" value="ACAD"/>
    <property type="match status" value="1"/>
</dbReference>
<dbReference type="InterPro" id="IPR046373">
    <property type="entry name" value="Acyl-CoA_Oxase/DH_mid-dom_sf"/>
</dbReference>
<name>A0AAW0D6U5_9AGAR</name>
<dbReference type="GO" id="GO:0003995">
    <property type="term" value="F:acyl-CoA dehydrogenase activity"/>
    <property type="evidence" value="ECO:0007669"/>
    <property type="project" value="TreeGrafter"/>
</dbReference>
<evidence type="ECO:0000313" key="10">
    <source>
        <dbReference type="EMBL" id="KAK7048510.1"/>
    </source>
</evidence>
<dbReference type="InterPro" id="IPR009100">
    <property type="entry name" value="AcylCoA_DH/oxidase_NM_dom_sf"/>
</dbReference>
<evidence type="ECO:0000256" key="5">
    <source>
        <dbReference type="ARBA" id="ARBA00023002"/>
    </source>
</evidence>
<comment type="caution">
    <text evidence="10">The sequence shown here is derived from an EMBL/GenBank/DDBJ whole genome shotgun (WGS) entry which is preliminary data.</text>
</comment>
<dbReference type="Gene3D" id="1.10.540.10">
    <property type="entry name" value="Acyl-CoA dehydrogenase/oxidase, N-terminal domain"/>
    <property type="match status" value="1"/>
</dbReference>
<dbReference type="InterPro" id="IPR037069">
    <property type="entry name" value="AcylCoA_DH/ox_N_sf"/>
</dbReference>
<sequence>MARSLVSRFLQPRPPYISGPTHPSRPTLCLRVHRTRTFSTSTRRHLMDTTGFTETQMTVREAVAALCSQFPDTYWREHDQNEQDPTDFHAALAKGGWLGIALPDSGLTLGALGMAGAQSVHANVYATQTLAKFGSKSQLHDIIPNIISGKWRVCFGVTEPNAGLDTLRLSTTATKQSDGSYRISGQKIWITAAQVARKMILLARTTPRDQVAKPSEGLSLFCIDLDRTKPGLDMRRIKKMGGRAVDANEIWFDNYEVPADTLIGNEGQGFRIVLHSMNAERCLLAGEALGLGYVALAKAAEYARTRVVFDRPIGQNQAIAHPLSDAYMRLEAAKLATYHAARMYDASRTDSSIAQDAVGVSANSAKYLAAEAAFTACERAVLTHGGMGYAVEFDVERYFRECLVPRIAPVSREMILNYISERVLRLPRSY</sequence>
<dbReference type="PANTHER" id="PTHR48083:SF1">
    <property type="entry name" value="DEHYDROGENASE, PUTATIVE (AFU_ORTHOLOGUE AFUA_7G06510)-RELATED"/>
    <property type="match status" value="1"/>
</dbReference>
<evidence type="ECO:0000259" key="9">
    <source>
        <dbReference type="Pfam" id="PF02771"/>
    </source>
</evidence>
<dbReference type="GO" id="GO:0005737">
    <property type="term" value="C:cytoplasm"/>
    <property type="evidence" value="ECO:0007669"/>
    <property type="project" value="TreeGrafter"/>
</dbReference>
<dbReference type="SUPFAM" id="SSF47203">
    <property type="entry name" value="Acyl-CoA dehydrogenase C-terminal domain-like"/>
    <property type="match status" value="1"/>
</dbReference>
<dbReference type="SUPFAM" id="SSF56645">
    <property type="entry name" value="Acyl-CoA dehydrogenase NM domain-like"/>
    <property type="match status" value="1"/>
</dbReference>
<dbReference type="FunFam" id="2.40.110.10:FF:000014">
    <property type="entry name" value="Probable acyl-CoA dehydrogenase"/>
    <property type="match status" value="1"/>
</dbReference>
<dbReference type="GO" id="GO:0050660">
    <property type="term" value="F:flavin adenine dinucleotide binding"/>
    <property type="evidence" value="ECO:0007669"/>
    <property type="project" value="InterPro"/>
</dbReference>
<dbReference type="Pfam" id="PF02770">
    <property type="entry name" value="Acyl-CoA_dh_M"/>
    <property type="match status" value="1"/>
</dbReference>
<evidence type="ECO:0000256" key="1">
    <source>
        <dbReference type="ARBA" id="ARBA00001974"/>
    </source>
</evidence>
<feature type="domain" description="Acyl-CoA dehydrogenase/oxidase C-terminal" evidence="7">
    <location>
        <begin position="267"/>
        <end position="424"/>
    </location>
</feature>
<keyword evidence="4 6" id="KW-0274">FAD</keyword>
<evidence type="ECO:0000256" key="4">
    <source>
        <dbReference type="ARBA" id="ARBA00022827"/>
    </source>
</evidence>
<dbReference type="Pfam" id="PF00441">
    <property type="entry name" value="Acyl-CoA_dh_1"/>
    <property type="match status" value="1"/>
</dbReference>
<keyword evidence="11" id="KW-1185">Reference proteome</keyword>
<dbReference type="Pfam" id="PF02771">
    <property type="entry name" value="Acyl-CoA_dh_N"/>
    <property type="match status" value="1"/>
</dbReference>
<dbReference type="PANTHER" id="PTHR48083">
    <property type="entry name" value="MEDIUM-CHAIN SPECIFIC ACYL-COA DEHYDROGENASE, MITOCHONDRIAL-RELATED"/>
    <property type="match status" value="1"/>
</dbReference>
<dbReference type="Gene3D" id="1.20.140.10">
    <property type="entry name" value="Butyryl-CoA Dehydrogenase, subunit A, domain 3"/>
    <property type="match status" value="1"/>
</dbReference>
<organism evidence="10 11">
    <name type="scientific">Favolaschia claudopus</name>
    <dbReference type="NCBI Taxonomy" id="2862362"/>
    <lineage>
        <taxon>Eukaryota</taxon>
        <taxon>Fungi</taxon>
        <taxon>Dikarya</taxon>
        <taxon>Basidiomycota</taxon>
        <taxon>Agaricomycotina</taxon>
        <taxon>Agaricomycetes</taxon>
        <taxon>Agaricomycetidae</taxon>
        <taxon>Agaricales</taxon>
        <taxon>Marasmiineae</taxon>
        <taxon>Mycenaceae</taxon>
        <taxon>Favolaschia</taxon>
    </lineage>
</organism>
<evidence type="ECO:0000259" key="7">
    <source>
        <dbReference type="Pfam" id="PF00441"/>
    </source>
</evidence>
<evidence type="ECO:0000256" key="2">
    <source>
        <dbReference type="ARBA" id="ARBA00009347"/>
    </source>
</evidence>
<proteinExistence type="inferred from homology"/>